<accession>A0A1D7U6R8</accession>
<dbReference type="Proteomes" id="UP000094969">
    <property type="component" value="Chromosome"/>
</dbReference>
<dbReference type="RefSeq" id="WP_069692236.1">
    <property type="nucleotide sequence ID" value="NZ_CP017147.1"/>
</dbReference>
<dbReference type="EMBL" id="CP017147">
    <property type="protein sequence ID" value="AOO83034.1"/>
    <property type="molecule type" value="Genomic_DNA"/>
</dbReference>
<feature type="domain" description="Conserved hypothetical protein CHP02391" evidence="1">
    <location>
        <begin position="35"/>
        <end position="152"/>
    </location>
</feature>
<evidence type="ECO:0000313" key="2">
    <source>
        <dbReference type="EMBL" id="AOO83034.1"/>
    </source>
</evidence>
<dbReference type="Pfam" id="PF09509">
    <property type="entry name" value="Hypoth_Ymh"/>
    <property type="match status" value="1"/>
</dbReference>
<protein>
    <submittedName>
        <fullName evidence="2">TIGR02391 family protein</fullName>
    </submittedName>
</protein>
<dbReference type="KEGG" id="bvv:BHK69_23640"/>
<proteinExistence type="predicted"/>
<dbReference type="NCBIfam" id="TIGR02391">
    <property type="entry name" value="hypoth_ymh"/>
    <property type="match status" value="1"/>
</dbReference>
<name>A0A1D7U6R8_9HYPH</name>
<organism evidence="2 3">
    <name type="scientific">Bosea vaviloviae</name>
    <dbReference type="NCBI Taxonomy" id="1526658"/>
    <lineage>
        <taxon>Bacteria</taxon>
        <taxon>Pseudomonadati</taxon>
        <taxon>Pseudomonadota</taxon>
        <taxon>Alphaproteobacteria</taxon>
        <taxon>Hyphomicrobiales</taxon>
        <taxon>Boseaceae</taxon>
        <taxon>Bosea</taxon>
    </lineage>
</organism>
<keyword evidence="3" id="KW-1185">Reference proteome</keyword>
<dbReference type="InterPro" id="IPR012654">
    <property type="entry name" value="CHP02391"/>
</dbReference>
<gene>
    <name evidence="2" type="ORF">BHK69_23640</name>
</gene>
<sequence length="158" mass="17347">MTAALTAFERIARGAKNFGQQPAAEKGAIHPFDERNIHTDLAAVSIKLFDDGHYAQATFEAFKLIDNRVKVISGLEDIGFSLMMNALNEAAPRIRLNDLATLSEKDEQKGFRYIFAGAMAGIRNPRGHDNVVDPIDVCLDHLSIASVLLRTIEGRKAP</sequence>
<evidence type="ECO:0000313" key="3">
    <source>
        <dbReference type="Proteomes" id="UP000094969"/>
    </source>
</evidence>
<dbReference type="OrthoDB" id="5195054at2"/>
<reference evidence="2 3" key="1">
    <citation type="journal article" date="2015" name="Antonie Van Leeuwenhoek">
        <title>Bosea vaviloviae sp. nov., a new species of slow-growing rhizobia isolated from nodules of the relict species Vavilovia formosa (Stev.) Fed.</title>
        <authorList>
            <person name="Safronova V.I."/>
            <person name="Kuznetsova I.G."/>
            <person name="Sazanova A.L."/>
            <person name="Kimeklis A.K."/>
            <person name="Belimov A.A."/>
            <person name="Andronov E.E."/>
            <person name="Pinaev A.G."/>
            <person name="Chizhevskaya E.P."/>
            <person name="Pukhaev A.R."/>
            <person name="Popov K.P."/>
            <person name="Willems A."/>
            <person name="Tikhonovich I.A."/>
        </authorList>
    </citation>
    <scope>NUCLEOTIDE SEQUENCE [LARGE SCALE GENOMIC DNA]</scope>
    <source>
        <strain evidence="2 3">Vaf18</strain>
    </source>
</reference>
<dbReference type="STRING" id="1526658.BHK69_23640"/>
<evidence type="ECO:0000259" key="1">
    <source>
        <dbReference type="Pfam" id="PF09509"/>
    </source>
</evidence>
<dbReference type="AlphaFoldDB" id="A0A1D7U6R8"/>